<comment type="function">
    <text evidence="3 17">General (non sugar-specific) component of the phosphoenolpyruvate-dependent sugar phosphotransferase system (sugar PTS). This major carbohydrate active-transport system catalyzes the phosphorylation of incoming sugar substrates concomitantly with their translocation across the cell membrane. Enzyme I transfers the phosphoryl group from phosphoenolpyruvate (PEP) to the phosphoryl carrier protein (HPr).</text>
</comment>
<keyword evidence="8 17" id="KW-0813">Transport</keyword>
<feature type="domain" description="PEP-utilising enzyme C-terminal" evidence="20">
    <location>
        <begin position="251"/>
        <end position="540"/>
    </location>
</feature>
<evidence type="ECO:0000256" key="17">
    <source>
        <dbReference type="PIRNR" id="PIRNR000732"/>
    </source>
</evidence>
<evidence type="ECO:0000256" key="7">
    <source>
        <dbReference type="ARBA" id="ARBA00016544"/>
    </source>
</evidence>
<feature type="domain" description="PEP-utilising enzyme mobile" evidence="19">
    <location>
        <begin position="153"/>
        <end position="224"/>
    </location>
</feature>
<comment type="caution">
    <text evidence="22">The sequence shown here is derived from an EMBL/GenBank/DDBJ whole genome shotgun (WGS) entry which is preliminary data.</text>
</comment>
<evidence type="ECO:0000313" key="23">
    <source>
        <dbReference type="Proteomes" id="UP001652394"/>
    </source>
</evidence>
<keyword evidence="9 17" id="KW-0963">Cytoplasm</keyword>
<name>A0ABT2T764_9FIRM</name>
<evidence type="ECO:0000259" key="19">
    <source>
        <dbReference type="Pfam" id="PF00391"/>
    </source>
</evidence>
<dbReference type="RefSeq" id="WP_059067449.1">
    <property type="nucleotide sequence ID" value="NZ_JAOQJX010000001.1"/>
</dbReference>
<comment type="similarity">
    <text evidence="5 17">Belongs to the PEP-utilizing enzyme family.</text>
</comment>
<feature type="domain" description="Phosphotransferase system enzyme I N-terminal" evidence="21">
    <location>
        <begin position="5"/>
        <end position="126"/>
    </location>
</feature>
<dbReference type="SUPFAM" id="SSF51621">
    <property type="entry name" value="Phosphoenolpyruvate/pyruvate domain"/>
    <property type="match status" value="1"/>
</dbReference>
<dbReference type="InterPro" id="IPR050499">
    <property type="entry name" value="PEP-utilizing_PTS_enzyme"/>
</dbReference>
<keyword evidence="14 17" id="KW-0418">Kinase</keyword>
<dbReference type="InterPro" id="IPR008731">
    <property type="entry name" value="PTS_EIN"/>
</dbReference>
<dbReference type="Gene3D" id="1.10.274.10">
    <property type="entry name" value="PtsI, HPr-binding domain"/>
    <property type="match status" value="1"/>
</dbReference>
<dbReference type="SUPFAM" id="SSF47831">
    <property type="entry name" value="Enzyme I of the PEP:sugar phosphotransferase system HPr-binding (sub)domain"/>
    <property type="match status" value="1"/>
</dbReference>
<accession>A0ABT2T764</accession>
<dbReference type="Pfam" id="PF05524">
    <property type="entry name" value="PEP-utilisers_N"/>
    <property type="match status" value="1"/>
</dbReference>
<keyword evidence="15 17" id="KW-0460">Magnesium</keyword>
<dbReference type="InterPro" id="IPR015813">
    <property type="entry name" value="Pyrv/PenolPyrv_kinase-like_dom"/>
</dbReference>
<keyword evidence="13 17" id="KW-0479">Metal-binding</keyword>
<dbReference type="PRINTS" id="PR01736">
    <property type="entry name" value="PHPHTRNFRASE"/>
</dbReference>
<evidence type="ECO:0000256" key="8">
    <source>
        <dbReference type="ARBA" id="ARBA00022448"/>
    </source>
</evidence>
<evidence type="ECO:0000256" key="13">
    <source>
        <dbReference type="ARBA" id="ARBA00022723"/>
    </source>
</evidence>
<protein>
    <recommendedName>
        <fullName evidence="7 17">Phosphoenolpyruvate-protein phosphotransferase</fullName>
        <ecNumber evidence="6 17">2.7.3.9</ecNumber>
    </recommendedName>
    <alternativeName>
        <fullName evidence="16 17">Phosphotransferase system, enzyme I</fullName>
    </alternativeName>
</protein>
<feature type="coiled-coil region" evidence="18">
    <location>
        <begin position="79"/>
        <end position="106"/>
    </location>
</feature>
<comment type="cofactor">
    <cofactor evidence="2 17">
        <name>Mg(2+)</name>
        <dbReference type="ChEBI" id="CHEBI:18420"/>
    </cofactor>
</comment>
<dbReference type="PANTHER" id="PTHR46244:SF3">
    <property type="entry name" value="PHOSPHOENOLPYRUVATE-PROTEIN PHOSPHOTRANSFERASE"/>
    <property type="match status" value="1"/>
</dbReference>
<evidence type="ECO:0000256" key="9">
    <source>
        <dbReference type="ARBA" id="ARBA00022490"/>
    </source>
</evidence>
<evidence type="ECO:0000256" key="10">
    <source>
        <dbReference type="ARBA" id="ARBA00022597"/>
    </source>
</evidence>
<dbReference type="InterPro" id="IPR024692">
    <property type="entry name" value="PTS_EI"/>
</dbReference>
<dbReference type="Gene3D" id="3.50.30.10">
    <property type="entry name" value="Phosphohistidine domain"/>
    <property type="match status" value="1"/>
</dbReference>
<keyword evidence="12 17" id="KW-0598">Phosphotransferase system</keyword>
<evidence type="ECO:0000313" key="22">
    <source>
        <dbReference type="EMBL" id="MCU6746103.1"/>
    </source>
</evidence>
<dbReference type="InterPro" id="IPR036618">
    <property type="entry name" value="PtsI_HPr-bd_sf"/>
</dbReference>
<dbReference type="NCBIfam" id="TIGR01417">
    <property type="entry name" value="PTS_I_fam"/>
    <property type="match status" value="1"/>
</dbReference>
<comment type="subcellular location">
    <subcellularLocation>
        <location evidence="4 17">Cytoplasm</location>
    </subcellularLocation>
</comment>
<proteinExistence type="inferred from homology"/>
<evidence type="ECO:0000256" key="16">
    <source>
        <dbReference type="ARBA" id="ARBA00033235"/>
    </source>
</evidence>
<dbReference type="Pfam" id="PF00391">
    <property type="entry name" value="PEP-utilizers"/>
    <property type="match status" value="1"/>
</dbReference>
<dbReference type="SUPFAM" id="SSF52009">
    <property type="entry name" value="Phosphohistidine domain"/>
    <property type="match status" value="1"/>
</dbReference>
<gene>
    <name evidence="22" type="primary">ptsP</name>
    <name evidence="22" type="ORF">OCV51_00255</name>
</gene>
<dbReference type="EC" id="2.7.3.9" evidence="6 17"/>
<reference evidence="22 23" key="1">
    <citation type="journal article" date="2021" name="ISME Commun">
        <title>Automated analysis of genomic sequences facilitates high-throughput and comprehensive description of bacteria.</title>
        <authorList>
            <person name="Hitch T.C.A."/>
        </authorList>
    </citation>
    <scope>NUCLEOTIDE SEQUENCE [LARGE SCALE GENOMIC DNA]</scope>
    <source>
        <strain evidence="22 23">H2_18</strain>
    </source>
</reference>
<evidence type="ECO:0000256" key="14">
    <source>
        <dbReference type="ARBA" id="ARBA00022777"/>
    </source>
</evidence>
<dbReference type="GO" id="GO:0008965">
    <property type="term" value="F:phosphoenolpyruvate-protein phosphotransferase activity"/>
    <property type="evidence" value="ECO:0007669"/>
    <property type="project" value="UniProtKB-EC"/>
</dbReference>
<evidence type="ECO:0000259" key="20">
    <source>
        <dbReference type="Pfam" id="PF02896"/>
    </source>
</evidence>
<evidence type="ECO:0000256" key="6">
    <source>
        <dbReference type="ARBA" id="ARBA00012232"/>
    </source>
</evidence>
<evidence type="ECO:0000256" key="11">
    <source>
        <dbReference type="ARBA" id="ARBA00022679"/>
    </source>
</evidence>
<dbReference type="Proteomes" id="UP001652394">
    <property type="component" value="Unassembled WGS sequence"/>
</dbReference>
<evidence type="ECO:0000256" key="3">
    <source>
        <dbReference type="ARBA" id="ARBA00002728"/>
    </source>
</evidence>
<keyword evidence="23" id="KW-1185">Reference proteome</keyword>
<dbReference type="Gene3D" id="3.20.20.60">
    <property type="entry name" value="Phosphoenolpyruvate-binding domains"/>
    <property type="match status" value="1"/>
</dbReference>
<dbReference type="InterPro" id="IPR036637">
    <property type="entry name" value="Phosphohistidine_dom_sf"/>
</dbReference>
<evidence type="ECO:0000256" key="1">
    <source>
        <dbReference type="ARBA" id="ARBA00000683"/>
    </source>
</evidence>
<organism evidence="22 23">
    <name type="scientific">Faecalicatena acetigenes</name>
    <dbReference type="NCBI Taxonomy" id="2981790"/>
    <lineage>
        <taxon>Bacteria</taxon>
        <taxon>Bacillati</taxon>
        <taxon>Bacillota</taxon>
        <taxon>Clostridia</taxon>
        <taxon>Lachnospirales</taxon>
        <taxon>Lachnospiraceae</taxon>
        <taxon>Faecalicatena</taxon>
    </lineage>
</organism>
<comment type="catalytic activity">
    <reaction evidence="1 17">
        <text>L-histidyl-[protein] + phosphoenolpyruvate = N(pros)-phospho-L-histidyl-[protein] + pyruvate</text>
        <dbReference type="Rhea" id="RHEA:23880"/>
        <dbReference type="Rhea" id="RHEA-COMP:9745"/>
        <dbReference type="Rhea" id="RHEA-COMP:9746"/>
        <dbReference type="ChEBI" id="CHEBI:15361"/>
        <dbReference type="ChEBI" id="CHEBI:29979"/>
        <dbReference type="ChEBI" id="CHEBI:58702"/>
        <dbReference type="ChEBI" id="CHEBI:64837"/>
        <dbReference type="EC" id="2.7.3.9"/>
    </reaction>
</comment>
<evidence type="ECO:0000256" key="18">
    <source>
        <dbReference type="SAM" id="Coils"/>
    </source>
</evidence>
<keyword evidence="11 17" id="KW-0808">Transferase</keyword>
<dbReference type="InterPro" id="IPR006318">
    <property type="entry name" value="PTS_EI-like"/>
</dbReference>
<keyword evidence="18" id="KW-0175">Coiled coil</keyword>
<dbReference type="InterPro" id="IPR000121">
    <property type="entry name" value="PEP_util_C"/>
</dbReference>
<dbReference type="PIRSF" id="PIRSF000732">
    <property type="entry name" value="PTS_enzyme_I"/>
    <property type="match status" value="1"/>
</dbReference>
<keyword evidence="10 17" id="KW-0762">Sugar transport</keyword>
<evidence type="ECO:0000259" key="21">
    <source>
        <dbReference type="Pfam" id="PF05524"/>
    </source>
</evidence>
<dbReference type="EMBL" id="JAOQJX010000001">
    <property type="protein sequence ID" value="MCU6746103.1"/>
    <property type="molecule type" value="Genomic_DNA"/>
</dbReference>
<evidence type="ECO:0000256" key="12">
    <source>
        <dbReference type="ARBA" id="ARBA00022683"/>
    </source>
</evidence>
<sequence length="581" mass="65394">MNYYGSGVSKGIAIGNVFCYTPFKSHIHKQFLSSAEVPAVLQEFDRLKTVAYKELSDIIQQMSKEHPDKAKIFSAHQEILEDEELLEEIEDKIRTEKMNLDWAIENVFTSFIALLSKTKDPLISARTADLTDVKNRLLRLSAKVPEKNLSSLPKDVIVIAHDLLPSDTATIDQQHILGIITEIGGETSHSAIIAKSYGIPAILGVPHITEYLKEDEYIIANALSGEITTSPTEEQLTQASQLRDDFLYKKEQQKKYLSKPCLTKDHVQIQIGMNVGALRPDEEACLPYTDFIGLYRTEFLYMDSQQLPTEEEQFMAYREILTKAEGKPVTLRTLDIGGDKTLPYFTLPKEENPFLGNRALRLCLNHKELFQAQLRAALRASVYGNLWIMFPMVGSLHDIQMARSEIEYAKASLRKKQIPFRDDVKLGIMIEIPAIAIYAQEAAKYVDFASIGTNDLCQYLSAADRQNPAVTSYYTSAIPAVLRLTQHVARVFHKNKKPVSVCGEMGGSPIYAPLFVGMDIHKLSMSTSAIAAVKQQIAQFSIEELTYIAQNALSLSSTEEITTYVNAFLDNESHKRRQYYV</sequence>
<dbReference type="InterPro" id="IPR008279">
    <property type="entry name" value="PEP-util_enz_mobile_dom"/>
</dbReference>
<dbReference type="InterPro" id="IPR040442">
    <property type="entry name" value="Pyrv_kinase-like_dom_sf"/>
</dbReference>
<evidence type="ECO:0000256" key="4">
    <source>
        <dbReference type="ARBA" id="ARBA00004496"/>
    </source>
</evidence>
<dbReference type="PANTHER" id="PTHR46244">
    <property type="entry name" value="PHOSPHOENOLPYRUVATE-PROTEIN PHOSPHOTRANSFERASE"/>
    <property type="match status" value="1"/>
</dbReference>
<evidence type="ECO:0000256" key="2">
    <source>
        <dbReference type="ARBA" id="ARBA00001946"/>
    </source>
</evidence>
<dbReference type="Pfam" id="PF02896">
    <property type="entry name" value="PEP-utilizers_C"/>
    <property type="match status" value="1"/>
</dbReference>
<evidence type="ECO:0000256" key="5">
    <source>
        <dbReference type="ARBA" id="ARBA00007837"/>
    </source>
</evidence>
<evidence type="ECO:0000256" key="15">
    <source>
        <dbReference type="ARBA" id="ARBA00022842"/>
    </source>
</evidence>